<evidence type="ECO:0000256" key="2">
    <source>
        <dbReference type="ARBA" id="ARBA00025711"/>
    </source>
</evidence>
<comment type="caution">
    <text evidence="10">The sequence shown here is derived from an EMBL/GenBank/DDBJ whole genome shotgun (WGS) entry which is preliminary data.</text>
</comment>
<dbReference type="Gene3D" id="3.30.1540.20">
    <property type="entry name" value="MutL, C-terminal domain, dimerisation subdomain"/>
    <property type="match status" value="1"/>
</dbReference>
<dbReference type="InterPro" id="IPR034733">
    <property type="entry name" value="AcCoA_carboxyl_beta"/>
</dbReference>
<dbReference type="EMBL" id="JAACJJ010000028">
    <property type="protein sequence ID" value="KAF5322783.1"/>
    <property type="molecule type" value="Genomic_DNA"/>
</dbReference>
<dbReference type="InterPro" id="IPR045190">
    <property type="entry name" value="MCCB/AccD1-like"/>
</dbReference>
<dbReference type="GO" id="GO:1905202">
    <property type="term" value="C:methylcrotonoyl-CoA carboxylase complex"/>
    <property type="evidence" value="ECO:0007669"/>
    <property type="project" value="TreeGrafter"/>
</dbReference>
<reference evidence="10 11" key="1">
    <citation type="journal article" date="2020" name="ISME J.">
        <title>Uncovering the hidden diversity of litter-decomposition mechanisms in mushroom-forming fungi.</title>
        <authorList>
            <person name="Floudas D."/>
            <person name="Bentzer J."/>
            <person name="Ahren D."/>
            <person name="Johansson T."/>
            <person name="Persson P."/>
            <person name="Tunlid A."/>
        </authorList>
    </citation>
    <scope>NUCLEOTIDE SEQUENCE [LARGE SCALE GENOMIC DNA]</scope>
    <source>
        <strain evidence="10 11">CBS 101986</strain>
    </source>
</reference>
<dbReference type="GO" id="GO:0005739">
    <property type="term" value="C:mitochondrion"/>
    <property type="evidence" value="ECO:0007669"/>
    <property type="project" value="TreeGrafter"/>
</dbReference>
<evidence type="ECO:0000259" key="9">
    <source>
        <dbReference type="PROSITE" id="PS50989"/>
    </source>
</evidence>
<dbReference type="SUPFAM" id="SSF54211">
    <property type="entry name" value="Ribosomal protein S5 domain 2-like"/>
    <property type="match status" value="1"/>
</dbReference>
<feature type="region of interest" description="Disordered" evidence="7">
    <location>
        <begin position="1022"/>
        <end position="1057"/>
    </location>
</feature>
<dbReference type="PROSITE" id="PS50989">
    <property type="entry name" value="COA_CT_CTER"/>
    <property type="match status" value="1"/>
</dbReference>
<name>A0A8H5F4B6_9AGAR</name>
<feature type="region of interest" description="Disordered" evidence="7">
    <location>
        <begin position="948"/>
        <end position="969"/>
    </location>
</feature>
<dbReference type="UniPathway" id="UPA00363">
    <property type="reaction ID" value="UER00861"/>
</dbReference>
<proteinExistence type="inferred from homology"/>
<feature type="domain" description="CoA carboxyltransferase C-terminal" evidence="9">
    <location>
        <begin position="337"/>
        <end position="556"/>
    </location>
</feature>
<dbReference type="Gene3D" id="3.30.565.10">
    <property type="entry name" value="Histidine kinase-like ATPase, C-terminal domain"/>
    <property type="match status" value="1"/>
</dbReference>
<sequence>MHNILRRTLVARKALSSPAARLPATSPVAAGGSAVKQHTKAYHASVLPTLVSTASPEFQEKKNEMDKLVASLETMTREARLGGGEKAAARMKAKGKLLPRERLDFLLDPGSPFLELSALAAQDVYPEQHIPGAGLITGVGRIAGNACVVVVNDATVKGGSYYPLTVKKHLRAQEIARENGLPCVYVVESGGAALPHQANVFPDKEHFGRIFYNMAQMSALGIPQIAVVHGISVAGGAYVPAMADENVIVQNQGHIFLAGPPLVKAATGEVVDEETLGGGLMHSTESGVTDHLARDDEHALAIARGIVGDLGGSGKVLAAPSAAPEDPLYPASDLHGIVGTDVRQPFDMREVIARIVDGSKFREFKKEYGTTMITGFANIHGYEVGIVANNGILFSPSALKATHFIQMCSQRQIPLLFLVNVTGYMVGSKAEKGGIAKDGAKMVRAVACADVPKLTVIVGGSFGAGNYGMAGRAYSPRFLWMWPNAKVSVMGSAQLSQVMTTVSKDPAKHNSLQQEIEEQSTALYSTARLWDDGIIKPTDTRDVVGLGLALVSRAKSAGKGKTPSTTWDGDGKGFGVFRMHCLPGKPRVAKFGLVGVMPVQTGKHNVESACLFNTLFVLTATLCIASCREAKQLETLSRKWAAMTDEIHDIRRLPPPVQARLRSTQILTSLPQIVSELVQNALDANASTIDIGLDCGEWTVWVRDDGAGISKDGLESLAEEGSRYNTSKTYAPGSLNSQSTFGFRGEDMLADGHIALYLVCDNEGNLLLQLSIGHGRSTKFSARTQAEKTLYMGPAVRWKRESAGTAVCVRDAFYNLPVRRQAHTSAPRTWDLVRKEIEIYALMFPHVAFSLEDTRSSGGTSQQKGRIFRVPKTASTLETFRRLFGSALAEHVEPVQTAENLVKIEGFISLIGATSKAYQFLYINGHPIVDADLGKVIESQFANSSFGKNALDEEGEGERSTIRRSPRKNEKKPVYVLNITIAPADVDNCLDPTKSFVQLRNKSTVTSALLSTVQSFLTKHGFANKHQSGSRTPHDMPSPSPRKRRKEDRDNAVFDDTDSITELSSLSLNVNENNGMVEAPIANPYGESHENSKQLLWVDPATRERFLVDQRTGNSYPQTDSHPRDVMERGGPPRDSFDRRLESGRRTLRKAPSKSLASADIDINPPPTSSIPSWLEKALKSNRTYATTEKRIPSVQILPPDICQNDTEHDPFQTSGYKCNPPSNQTLPGRFKNDSSKYGHQSSMHRFTREELRHAEIVSQVDRKFVACRITQRCNEPVFATAQKQPPDTDSDAPGTRSTLVLIDQHAADERVRVEHFLKQLCLGFLCAAVEEEGRDIASHRSGNESRGVRTRGLNPPRPVLLTQHEAHTIEKSQDIQDMLRKWGVGFTELSTNMDTRDTRDTTISGSGSTSSAYAQLLINSVPEVLLQGNELRDFIKGFLGQIQSGELSPTCQLNLSVPADRDEFFWLKALRRCPKALVDLVNSKACRGAIMFNDLLTSEQCEKLVKQVSETAFPFQCAHGR</sequence>
<evidence type="ECO:0000259" key="8">
    <source>
        <dbReference type="PROSITE" id="PS50980"/>
    </source>
</evidence>
<feature type="compositionally biased region" description="Polar residues" evidence="7">
    <location>
        <begin position="1111"/>
        <end position="1120"/>
    </location>
</feature>
<gene>
    <name evidence="10" type="ORF">D9619_000602</name>
</gene>
<dbReference type="SUPFAM" id="SSF55874">
    <property type="entry name" value="ATPase domain of HSP90 chaperone/DNA topoisomerase II/histidine kinase"/>
    <property type="match status" value="1"/>
</dbReference>
<feature type="compositionally biased region" description="Basic and acidic residues" evidence="7">
    <location>
        <begin position="1338"/>
        <end position="1348"/>
    </location>
</feature>
<evidence type="ECO:0000256" key="7">
    <source>
        <dbReference type="SAM" id="MobiDB-lite"/>
    </source>
</evidence>
<dbReference type="InterPro" id="IPR042120">
    <property type="entry name" value="MutL_C_dimsub"/>
</dbReference>
<feature type="region of interest" description="Disordered" evidence="7">
    <location>
        <begin position="1338"/>
        <end position="1359"/>
    </location>
</feature>
<evidence type="ECO:0000313" key="11">
    <source>
        <dbReference type="Proteomes" id="UP000567179"/>
    </source>
</evidence>
<dbReference type="SMART" id="SM00853">
    <property type="entry name" value="MutL_C"/>
    <property type="match status" value="1"/>
</dbReference>
<dbReference type="InterPro" id="IPR014721">
    <property type="entry name" value="Ribsml_uS5_D2-typ_fold_subgr"/>
</dbReference>
<dbReference type="EC" id="6.4.1.4" evidence="3"/>
<dbReference type="InterPro" id="IPR011762">
    <property type="entry name" value="COA_CT_N"/>
</dbReference>
<dbReference type="PROSITE" id="PS50980">
    <property type="entry name" value="COA_CT_NTER"/>
    <property type="match status" value="1"/>
</dbReference>
<feature type="compositionally biased region" description="Basic and acidic residues" evidence="7">
    <location>
        <begin position="1121"/>
        <end position="1145"/>
    </location>
</feature>
<comment type="pathway">
    <text evidence="2">Amino-acid degradation; L-leucine degradation; (S)-3-hydroxy-3-methylglutaryl-CoA from 3-isovaleryl-CoA: step 2/3.</text>
</comment>
<dbReference type="InterPro" id="IPR029045">
    <property type="entry name" value="ClpP/crotonase-like_dom_sf"/>
</dbReference>
<dbReference type="InterPro" id="IPR036890">
    <property type="entry name" value="HATPase_C_sf"/>
</dbReference>
<evidence type="ECO:0000256" key="1">
    <source>
        <dbReference type="ARBA" id="ARBA00006102"/>
    </source>
</evidence>
<dbReference type="InterPro" id="IPR020568">
    <property type="entry name" value="Ribosomal_Su5_D2-typ_SF"/>
</dbReference>
<dbReference type="InterPro" id="IPR014790">
    <property type="entry name" value="MutL_C"/>
</dbReference>
<dbReference type="GO" id="GO:0006298">
    <property type="term" value="P:mismatch repair"/>
    <property type="evidence" value="ECO:0007669"/>
    <property type="project" value="InterPro"/>
</dbReference>
<dbReference type="SUPFAM" id="SSF52096">
    <property type="entry name" value="ClpP/crotonase"/>
    <property type="match status" value="2"/>
</dbReference>
<dbReference type="FunFam" id="3.90.226.10:FF:000004">
    <property type="entry name" value="Methylcrotonoyl-CoA carboxylase beta chain"/>
    <property type="match status" value="1"/>
</dbReference>
<evidence type="ECO:0000256" key="3">
    <source>
        <dbReference type="ARBA" id="ARBA00026116"/>
    </source>
</evidence>
<feature type="domain" description="CoA carboxyltransferase N-terminal" evidence="8">
    <location>
        <begin position="65"/>
        <end position="322"/>
    </location>
</feature>
<dbReference type="PANTHER" id="PTHR22855">
    <property type="entry name" value="ACETYL, PROPIONYL, PYRUVATE, AND GLUTACONYL CARBOXYLASE-RELATED"/>
    <property type="match status" value="1"/>
</dbReference>
<dbReference type="PANTHER" id="PTHR22855:SF13">
    <property type="entry name" value="METHYLCROTONOYL-COA CARBOXYLASE BETA CHAIN, MITOCHONDRIAL"/>
    <property type="match status" value="1"/>
</dbReference>
<dbReference type="GO" id="GO:0030983">
    <property type="term" value="F:mismatched DNA binding"/>
    <property type="evidence" value="ECO:0007669"/>
    <property type="project" value="InterPro"/>
</dbReference>
<protein>
    <recommendedName>
        <fullName evidence="3">methylcrotonoyl-CoA carboxylase</fullName>
        <ecNumber evidence="3">6.4.1.4</ecNumber>
    </recommendedName>
    <alternativeName>
        <fullName evidence="5">3-methylcrotonyl-CoA carboxylase 2</fullName>
    </alternativeName>
    <alternativeName>
        <fullName evidence="4">3-methylcrotonyl-CoA:carbon dioxide ligase subunit beta</fullName>
    </alternativeName>
</protein>
<dbReference type="InterPro" id="IPR011763">
    <property type="entry name" value="COA_CT_C"/>
</dbReference>
<dbReference type="Proteomes" id="UP000567179">
    <property type="component" value="Unassembled WGS sequence"/>
</dbReference>
<dbReference type="Pfam" id="PF01039">
    <property type="entry name" value="Carboxyl_trans"/>
    <property type="match status" value="1"/>
</dbReference>
<keyword evidence="11" id="KW-1185">Reference proteome</keyword>
<dbReference type="FunFam" id="3.90.226.10:FF:000046">
    <property type="entry name" value="Geranyl-CoA carboxylase beta subunit"/>
    <property type="match status" value="1"/>
</dbReference>
<dbReference type="Gene3D" id="3.30.230.10">
    <property type="match status" value="1"/>
</dbReference>
<feature type="region of interest" description="Disordered" evidence="7">
    <location>
        <begin position="1109"/>
        <end position="1172"/>
    </location>
</feature>
<evidence type="ECO:0000256" key="6">
    <source>
        <dbReference type="ARBA" id="ARBA00052347"/>
    </source>
</evidence>
<comment type="catalytic activity">
    <reaction evidence="6">
        <text>3-methylbut-2-enoyl-CoA + hydrogencarbonate + ATP = 3-methyl-(2E)-glutaconyl-CoA + ADP + phosphate + H(+)</text>
        <dbReference type="Rhea" id="RHEA:13589"/>
        <dbReference type="ChEBI" id="CHEBI:15378"/>
        <dbReference type="ChEBI" id="CHEBI:17544"/>
        <dbReference type="ChEBI" id="CHEBI:30616"/>
        <dbReference type="ChEBI" id="CHEBI:43474"/>
        <dbReference type="ChEBI" id="CHEBI:57344"/>
        <dbReference type="ChEBI" id="CHEBI:57346"/>
        <dbReference type="ChEBI" id="CHEBI:456216"/>
        <dbReference type="EC" id="6.4.1.4"/>
    </reaction>
</comment>
<evidence type="ECO:0000256" key="4">
    <source>
        <dbReference type="ARBA" id="ARBA00031237"/>
    </source>
</evidence>
<dbReference type="GO" id="GO:0004485">
    <property type="term" value="F:methylcrotonoyl-CoA carboxylase activity"/>
    <property type="evidence" value="ECO:0007669"/>
    <property type="project" value="UniProtKB-EC"/>
</dbReference>
<dbReference type="Pfam" id="PF01119">
    <property type="entry name" value="DNA_mis_repair"/>
    <property type="match status" value="1"/>
</dbReference>
<dbReference type="GO" id="GO:0061982">
    <property type="term" value="P:meiosis I cell cycle process"/>
    <property type="evidence" value="ECO:0007669"/>
    <property type="project" value="UniProtKB-ARBA"/>
</dbReference>
<dbReference type="Gene3D" id="3.90.226.10">
    <property type="entry name" value="2-enoyl-CoA Hydratase, Chain A, domain 1"/>
    <property type="match status" value="2"/>
</dbReference>
<dbReference type="Pfam" id="PF13589">
    <property type="entry name" value="HATPase_c_3"/>
    <property type="match status" value="1"/>
</dbReference>
<dbReference type="SMART" id="SM01340">
    <property type="entry name" value="DNA_mis_repair"/>
    <property type="match status" value="1"/>
</dbReference>
<accession>A0A8H5F4B6</accession>
<dbReference type="GO" id="GO:0006552">
    <property type="term" value="P:L-leucine catabolic process"/>
    <property type="evidence" value="ECO:0007669"/>
    <property type="project" value="UniProtKB-UniPathway"/>
</dbReference>
<evidence type="ECO:0000313" key="10">
    <source>
        <dbReference type="EMBL" id="KAF5322783.1"/>
    </source>
</evidence>
<dbReference type="GO" id="GO:0005524">
    <property type="term" value="F:ATP binding"/>
    <property type="evidence" value="ECO:0007669"/>
    <property type="project" value="InterPro"/>
</dbReference>
<dbReference type="InterPro" id="IPR013507">
    <property type="entry name" value="DNA_mismatch_S5_2-like"/>
</dbReference>
<evidence type="ECO:0000256" key="5">
    <source>
        <dbReference type="ARBA" id="ARBA00031404"/>
    </source>
</evidence>
<organism evidence="10 11">
    <name type="scientific">Psilocybe cf. subviscida</name>
    <dbReference type="NCBI Taxonomy" id="2480587"/>
    <lineage>
        <taxon>Eukaryota</taxon>
        <taxon>Fungi</taxon>
        <taxon>Dikarya</taxon>
        <taxon>Basidiomycota</taxon>
        <taxon>Agaricomycotina</taxon>
        <taxon>Agaricomycetes</taxon>
        <taxon>Agaricomycetidae</taxon>
        <taxon>Agaricales</taxon>
        <taxon>Agaricineae</taxon>
        <taxon>Strophariaceae</taxon>
        <taxon>Psilocybe</taxon>
    </lineage>
</organism>
<comment type="similarity">
    <text evidence="1">Belongs to the AccD/PCCB family.</text>
</comment>
<dbReference type="OrthoDB" id="439921at2759"/>
<feature type="compositionally biased region" description="Basic and acidic residues" evidence="7">
    <location>
        <begin position="957"/>
        <end position="969"/>
    </location>
</feature>